<dbReference type="HAMAP" id="MF_00598">
    <property type="entry name" value="Smg"/>
    <property type="match status" value="1"/>
</dbReference>
<name>A0ABU1ZNQ4_9BURK</name>
<dbReference type="Pfam" id="PF04361">
    <property type="entry name" value="DUF494"/>
    <property type="match status" value="1"/>
</dbReference>
<accession>A0ABU1ZNQ4</accession>
<keyword evidence="3" id="KW-1185">Reference proteome</keyword>
<dbReference type="PANTHER" id="PTHR38692">
    <property type="entry name" value="PROTEIN SMG"/>
    <property type="match status" value="1"/>
</dbReference>
<comment type="similarity">
    <text evidence="1">Belongs to the Smg family.</text>
</comment>
<evidence type="ECO:0000313" key="3">
    <source>
        <dbReference type="Proteomes" id="UP001268089"/>
    </source>
</evidence>
<proteinExistence type="inferred from homology"/>
<protein>
    <recommendedName>
        <fullName evidence="1">Protein Smg homolog</fullName>
    </recommendedName>
</protein>
<sequence>MFEVLVFVYENYYADEGYPEPAHLQRKLSAVGFEADEIEEAMAWLNGLSTASRGARPVPEALPTVPADPWVRLPLASSVRIYPQYEQNHLGPQCLGFISFLESNGVLPAHMREVVIDRAMAAPGSPVALDDLKTIILMVFWSFGLEPDALVLDELCDNPSDRVAH</sequence>
<dbReference type="RefSeq" id="WP_310343181.1">
    <property type="nucleotide sequence ID" value="NZ_JAVDXO010000005.1"/>
</dbReference>
<evidence type="ECO:0000313" key="2">
    <source>
        <dbReference type="EMBL" id="MDR7307169.1"/>
    </source>
</evidence>
<dbReference type="PANTHER" id="PTHR38692:SF1">
    <property type="entry name" value="PROTEIN SMG"/>
    <property type="match status" value="1"/>
</dbReference>
<organism evidence="2 3">
    <name type="scientific">Rhodoferax saidenbachensis</name>
    <dbReference type="NCBI Taxonomy" id="1484693"/>
    <lineage>
        <taxon>Bacteria</taxon>
        <taxon>Pseudomonadati</taxon>
        <taxon>Pseudomonadota</taxon>
        <taxon>Betaproteobacteria</taxon>
        <taxon>Burkholderiales</taxon>
        <taxon>Comamonadaceae</taxon>
        <taxon>Rhodoferax</taxon>
    </lineage>
</organism>
<dbReference type="Proteomes" id="UP001268089">
    <property type="component" value="Unassembled WGS sequence"/>
</dbReference>
<evidence type="ECO:0000256" key="1">
    <source>
        <dbReference type="HAMAP-Rule" id="MF_00598"/>
    </source>
</evidence>
<comment type="caution">
    <text evidence="2">The sequence shown here is derived from an EMBL/GenBank/DDBJ whole genome shotgun (WGS) entry which is preliminary data.</text>
</comment>
<dbReference type="EMBL" id="JAVDXO010000005">
    <property type="protein sequence ID" value="MDR7307169.1"/>
    <property type="molecule type" value="Genomic_DNA"/>
</dbReference>
<dbReference type="InterPro" id="IPR007456">
    <property type="entry name" value="Smg"/>
</dbReference>
<gene>
    <name evidence="1" type="primary">smg</name>
    <name evidence="2" type="ORF">J2X15_002456</name>
</gene>
<reference evidence="2 3" key="1">
    <citation type="submission" date="2023-07" db="EMBL/GenBank/DDBJ databases">
        <title>Sorghum-associated microbial communities from plants grown in Nebraska, USA.</title>
        <authorList>
            <person name="Schachtman D."/>
        </authorList>
    </citation>
    <scope>NUCLEOTIDE SEQUENCE [LARGE SCALE GENOMIC DNA]</scope>
    <source>
        <strain evidence="2 3">BE308</strain>
    </source>
</reference>